<protein>
    <recommendedName>
        <fullName evidence="3">F-box domain-containing protein</fullName>
    </recommendedName>
</protein>
<dbReference type="Gene3D" id="1.20.1280.50">
    <property type="match status" value="1"/>
</dbReference>
<feature type="non-terminal residue" evidence="1">
    <location>
        <position position="681"/>
    </location>
</feature>
<gene>
    <name evidence="1" type="ORF">H1R20_g11845</name>
</gene>
<dbReference type="AlphaFoldDB" id="A0A9W8ME26"/>
<evidence type="ECO:0000313" key="1">
    <source>
        <dbReference type="EMBL" id="KAJ2925239.1"/>
    </source>
</evidence>
<dbReference type="EMBL" id="JANBPK010001191">
    <property type="protein sequence ID" value="KAJ2925239.1"/>
    <property type="molecule type" value="Genomic_DNA"/>
</dbReference>
<dbReference type="Proteomes" id="UP001140091">
    <property type="component" value="Unassembled WGS sequence"/>
</dbReference>
<sequence>MDSPFSQYLDSGYSPSDAEIPLIKELIQQRVEDIGRIDIEIKDVEDSLTALKAQRKANKVFIRKHQALISPIKQLPPDILSAVFLACLPVVKLREASMTRNHPAVVISHVCRQWRQLAFDTPLLWSRIRLILPYVNPEPFYHTYQYPAIDETDVNEKIAVLFDSAIQRLYDAATIWLARSKGCPLSIFMEASEGSAGGFVIPQMKTLEGSILKGLEKLVGLLRNESQRWEEVRFKFAIRGNMPESQLNRLLFLTPRDVPILRKASIVINSLDSIVPMHVVGLEITNSWDGFIMGTIHGQALESLTLACPKAATTLKVLRVNWTGLTELSLRPYKWVSGRKAGTHFTADEALDLLRLCPNLERCNLAIGDGSRDPGFGTPPPIPSPLPAPTLITPVQDDRPVCRLPYLHSMTLREDSGRTDSLASALDLPSLRSFTQTSPGVWLRPPLGFGTSHYGPGGYYGGFGASHYDPEEGRTRYDSPLMGWVRRFGHSITSIDFNHVGTPQQAVEQCLEELPNLISLTIRSPFLESWNTTLPARERTSPGCDSFLKKLTPEVIEDGDNVTVCQGCLCPKLENLVLSSFSNSAPIQLVFSEVGVLEFLTGRAKASLSTVPEVSRVSKLRYVGVGFEKPQVMDLEQELTRRGFNLEEFVGKWSYPPPSRPHLYLLNQIPTISDSAMDGFS</sequence>
<proteinExistence type="predicted"/>
<organism evidence="1 2">
    <name type="scientific">Candolleomyces eurysporus</name>
    <dbReference type="NCBI Taxonomy" id="2828524"/>
    <lineage>
        <taxon>Eukaryota</taxon>
        <taxon>Fungi</taxon>
        <taxon>Dikarya</taxon>
        <taxon>Basidiomycota</taxon>
        <taxon>Agaricomycotina</taxon>
        <taxon>Agaricomycetes</taxon>
        <taxon>Agaricomycetidae</taxon>
        <taxon>Agaricales</taxon>
        <taxon>Agaricineae</taxon>
        <taxon>Psathyrellaceae</taxon>
        <taxon>Candolleomyces</taxon>
    </lineage>
</organism>
<name>A0A9W8ME26_9AGAR</name>
<accession>A0A9W8ME26</accession>
<evidence type="ECO:0000313" key="2">
    <source>
        <dbReference type="Proteomes" id="UP001140091"/>
    </source>
</evidence>
<keyword evidence="2" id="KW-1185">Reference proteome</keyword>
<reference evidence="1" key="1">
    <citation type="submission" date="2022-06" db="EMBL/GenBank/DDBJ databases">
        <title>Genome Sequence of Candolleomyces eurysporus.</title>
        <authorList>
            <person name="Buettner E."/>
        </authorList>
    </citation>
    <scope>NUCLEOTIDE SEQUENCE</scope>
    <source>
        <strain evidence="1">VTCC 930004</strain>
    </source>
</reference>
<dbReference type="OrthoDB" id="3071612at2759"/>
<evidence type="ECO:0008006" key="3">
    <source>
        <dbReference type="Google" id="ProtNLM"/>
    </source>
</evidence>
<comment type="caution">
    <text evidence="1">The sequence shown here is derived from an EMBL/GenBank/DDBJ whole genome shotgun (WGS) entry which is preliminary data.</text>
</comment>